<dbReference type="EMBL" id="FUXK01000001">
    <property type="protein sequence ID" value="SJZ42968.1"/>
    <property type="molecule type" value="Genomic_DNA"/>
</dbReference>
<dbReference type="InterPro" id="IPR011990">
    <property type="entry name" value="TPR-like_helical_dom_sf"/>
</dbReference>
<accession>A0A1T4KKQ2</accession>
<dbReference type="eggNOG" id="COG4198">
    <property type="taxonomic scope" value="Bacteria"/>
</dbReference>
<dbReference type="STRING" id="28136.SAMN02745202_00100"/>
<name>A0A1T4KKQ2_9BACT</name>
<dbReference type="Gene3D" id="1.25.40.390">
    <property type="match status" value="1"/>
</dbReference>
<dbReference type="PROSITE" id="PS51257">
    <property type="entry name" value="PROKAR_LIPOPROTEIN"/>
    <property type="match status" value="1"/>
</dbReference>
<gene>
    <name evidence="1" type="ORF">SAMN02745202_00100</name>
</gene>
<reference evidence="1 2" key="1">
    <citation type="submission" date="2017-02" db="EMBL/GenBank/DDBJ databases">
        <authorList>
            <person name="Peterson S.W."/>
        </authorList>
    </citation>
    <scope>NUCLEOTIDE SEQUENCE [LARGE SCALE GENOMIC DNA]</scope>
    <source>
        <strain evidence="1 2">ATCC 43324</strain>
    </source>
</reference>
<dbReference type="SUPFAM" id="SSF48452">
    <property type="entry name" value="TPR-like"/>
    <property type="match status" value="1"/>
</dbReference>
<proteinExistence type="predicted"/>
<organism evidence="1 2">
    <name type="scientific">Segatella oulorum</name>
    <dbReference type="NCBI Taxonomy" id="28136"/>
    <lineage>
        <taxon>Bacteria</taxon>
        <taxon>Pseudomonadati</taxon>
        <taxon>Bacteroidota</taxon>
        <taxon>Bacteroidia</taxon>
        <taxon>Bacteroidales</taxon>
        <taxon>Prevotellaceae</taxon>
        <taxon>Segatella</taxon>
    </lineage>
</organism>
<sequence length="541" mass="60158">MKQFNKFIGYCALAIPLMTACTDSFDSMNTNPAAALDVSPAYTLPSVIEWATNVDCFAYQVGENLYTQFYAQYFTNTQNGWNSDRYGYNDGWAMAGFWNPYFTALKHLKMLKNEVATHPSYSNIYQMMRIIVAERTAAMTDIYGDIPYSAAALGNDGPAYDAQKDIYYDIFKELTEASDALNQNLTGQETCTDQQDLIYAGNIQKWRKFANSLRLRYALRLTNIDPAKAKAEGEAALAAGVMSDEDESAMEKIFATAGWGHPLYMICAWNGFVMSKTMENIFKHESTVVDPRMPMWFGQTQGYLNAAKAGTLATFPGEQFQGVPNGVTDQMLLAKDASGYAQYGFENNSFPWGLQAFPQWNTSGKDIDNTVLTLPLKIMGYSEVCFLKAEAAVRGWAGAGNAQTNYEKGIRASFAESRAGVDDALYSTANDNTYITTGNVAWNNAAPTATKLKQIITQKWIALYPDGIEAWAEFRRTGYPNLMPVHKSDNPDINPANGEFVKKLRYPDAERRDNPHATASTLNGGKGDGMNVRVWWDTNSH</sequence>
<dbReference type="RefSeq" id="WP_025069758.1">
    <property type="nucleotide sequence ID" value="NZ_FUXK01000001.1"/>
</dbReference>
<dbReference type="Proteomes" id="UP000190065">
    <property type="component" value="Unassembled WGS sequence"/>
</dbReference>
<keyword evidence="1" id="KW-0449">Lipoprotein</keyword>
<dbReference type="AlphaFoldDB" id="A0A1T4KKQ2"/>
<evidence type="ECO:0000313" key="2">
    <source>
        <dbReference type="Proteomes" id="UP000190065"/>
    </source>
</evidence>
<dbReference type="InterPro" id="IPR024302">
    <property type="entry name" value="SusD-like"/>
</dbReference>
<protein>
    <submittedName>
        <fullName evidence="1">Susd and RagB outer membrane lipoprotein</fullName>
    </submittedName>
</protein>
<evidence type="ECO:0000313" key="1">
    <source>
        <dbReference type="EMBL" id="SJZ42968.1"/>
    </source>
</evidence>
<dbReference type="Pfam" id="PF12741">
    <property type="entry name" value="SusD-like"/>
    <property type="match status" value="1"/>
</dbReference>